<protein>
    <recommendedName>
        <fullName evidence="3">Thioester reductase (TE) domain-containing protein</fullName>
    </recommendedName>
</protein>
<gene>
    <name evidence="1" type="ORF">BT96DRAFT_999461</name>
</gene>
<evidence type="ECO:0008006" key="3">
    <source>
        <dbReference type="Google" id="ProtNLM"/>
    </source>
</evidence>
<reference evidence="1" key="1">
    <citation type="journal article" date="2019" name="Environ. Microbiol.">
        <title>Fungal ecological strategies reflected in gene transcription - a case study of two litter decomposers.</title>
        <authorList>
            <person name="Barbi F."/>
            <person name="Kohler A."/>
            <person name="Barry K."/>
            <person name="Baskaran P."/>
            <person name="Daum C."/>
            <person name="Fauchery L."/>
            <person name="Ihrmark K."/>
            <person name="Kuo A."/>
            <person name="LaButti K."/>
            <person name="Lipzen A."/>
            <person name="Morin E."/>
            <person name="Grigoriev I.V."/>
            <person name="Henrissat B."/>
            <person name="Lindahl B."/>
            <person name="Martin F."/>
        </authorList>
    </citation>
    <scope>NUCLEOTIDE SEQUENCE</scope>
    <source>
        <strain evidence="1">JB14</strain>
    </source>
</reference>
<dbReference type="Proteomes" id="UP000799118">
    <property type="component" value="Unassembled WGS sequence"/>
</dbReference>
<organism evidence="1 2">
    <name type="scientific">Gymnopus androsaceus JB14</name>
    <dbReference type="NCBI Taxonomy" id="1447944"/>
    <lineage>
        <taxon>Eukaryota</taxon>
        <taxon>Fungi</taxon>
        <taxon>Dikarya</taxon>
        <taxon>Basidiomycota</taxon>
        <taxon>Agaricomycotina</taxon>
        <taxon>Agaricomycetes</taxon>
        <taxon>Agaricomycetidae</taxon>
        <taxon>Agaricales</taxon>
        <taxon>Marasmiineae</taxon>
        <taxon>Omphalotaceae</taxon>
        <taxon>Gymnopus</taxon>
    </lineage>
</organism>
<accession>A0A6A4H7W3</accession>
<dbReference type="Gene3D" id="3.40.50.720">
    <property type="entry name" value="NAD(P)-binding Rossmann-like Domain"/>
    <property type="match status" value="1"/>
</dbReference>
<dbReference type="EMBL" id="ML769572">
    <property type="protein sequence ID" value="KAE9393424.1"/>
    <property type="molecule type" value="Genomic_DNA"/>
</dbReference>
<evidence type="ECO:0000313" key="2">
    <source>
        <dbReference type="Proteomes" id="UP000799118"/>
    </source>
</evidence>
<dbReference type="AlphaFoldDB" id="A0A6A4H7W3"/>
<sequence length="59" mass="6489">MYSDVTAIIHSASPFVLSVNNLKKDLLEPATEVTLTVLRAWNQSKAPHITSLQQGVVRV</sequence>
<keyword evidence="2" id="KW-1185">Reference proteome</keyword>
<proteinExistence type="predicted"/>
<name>A0A6A4H7W3_9AGAR</name>
<evidence type="ECO:0000313" key="1">
    <source>
        <dbReference type="EMBL" id="KAE9393424.1"/>
    </source>
</evidence>
<dbReference type="OrthoDB" id="2735536at2759"/>